<feature type="domain" description="GIY-YIG" evidence="1">
    <location>
        <begin position="1"/>
        <end position="75"/>
    </location>
</feature>
<dbReference type="InterPro" id="IPR000305">
    <property type="entry name" value="GIY-YIG_endonuc"/>
</dbReference>
<dbReference type="AlphaFoldDB" id="A0A1J4RUM2"/>
<evidence type="ECO:0000313" key="3">
    <source>
        <dbReference type="Proteomes" id="UP000182753"/>
    </source>
</evidence>
<name>A0A1J4RUM2_9BACT</name>
<reference evidence="2 3" key="1">
    <citation type="journal article" date="2016" name="Environ. Microbiol.">
        <title>Genomic resolution of a cold subsurface aquifer community provides metabolic insights for novel microbes adapted to high CO concentrations.</title>
        <authorList>
            <person name="Probst A.J."/>
            <person name="Castelle C.J."/>
            <person name="Singh A."/>
            <person name="Brown C.T."/>
            <person name="Anantharaman K."/>
            <person name="Sharon I."/>
            <person name="Hug L.A."/>
            <person name="Burstein D."/>
            <person name="Emerson J.B."/>
            <person name="Thomas B.C."/>
            <person name="Banfield J.F."/>
        </authorList>
    </citation>
    <scope>NUCLEOTIDE SEQUENCE [LARGE SCALE GENOMIC DNA]</scope>
    <source>
        <strain evidence="2">CG1_02_42_45</strain>
    </source>
</reference>
<evidence type="ECO:0000259" key="1">
    <source>
        <dbReference type="PROSITE" id="PS50164"/>
    </source>
</evidence>
<dbReference type="InterPro" id="IPR035901">
    <property type="entry name" value="GIY-YIG_endonuc_sf"/>
</dbReference>
<dbReference type="Pfam" id="PF01541">
    <property type="entry name" value="GIY-YIG"/>
    <property type="match status" value="1"/>
</dbReference>
<organism evidence="2 3">
    <name type="scientific">Candidatus Berkelbacteria bacterium CG1_02_42_45</name>
    <dbReference type="NCBI Taxonomy" id="1805036"/>
    <lineage>
        <taxon>Bacteria</taxon>
        <taxon>Candidatus Berkelbacteria</taxon>
    </lineage>
</organism>
<accession>A0A1J4RUM2</accession>
<comment type="caution">
    <text evidence="2">The sequence shown here is derived from an EMBL/GenBank/DDBJ whole genome shotgun (WGS) entry which is preliminary data.</text>
</comment>
<dbReference type="PROSITE" id="PS50164">
    <property type="entry name" value="GIY_YIG"/>
    <property type="match status" value="1"/>
</dbReference>
<gene>
    <name evidence="2" type="ORF">AUJ40_01565</name>
</gene>
<sequence length="82" mass="9799">MYCLYIIRSIKSDRIYIGVAKDLRARILSHNNRENFATKPYAPWKLIYCEAYLNKKLAFEREKQLKRHAKALTILKKRIGLE</sequence>
<evidence type="ECO:0000313" key="2">
    <source>
        <dbReference type="EMBL" id="OIN89630.1"/>
    </source>
</evidence>
<dbReference type="Proteomes" id="UP000182753">
    <property type="component" value="Unassembled WGS sequence"/>
</dbReference>
<dbReference type="CDD" id="cd10449">
    <property type="entry name" value="GIY-YIG_SLX1_like"/>
    <property type="match status" value="1"/>
</dbReference>
<dbReference type="SUPFAM" id="SSF82771">
    <property type="entry name" value="GIY-YIG endonuclease"/>
    <property type="match status" value="1"/>
</dbReference>
<protein>
    <recommendedName>
        <fullName evidence="1">GIY-YIG domain-containing protein</fullName>
    </recommendedName>
</protein>
<proteinExistence type="predicted"/>
<dbReference type="Gene3D" id="3.40.1440.10">
    <property type="entry name" value="GIY-YIG endonuclease"/>
    <property type="match status" value="1"/>
</dbReference>
<dbReference type="EMBL" id="MNUJ01000031">
    <property type="protein sequence ID" value="OIN89630.1"/>
    <property type="molecule type" value="Genomic_DNA"/>
</dbReference>